<evidence type="ECO:0000256" key="1">
    <source>
        <dbReference type="ARBA" id="ARBA00022741"/>
    </source>
</evidence>
<dbReference type="GO" id="GO:0005737">
    <property type="term" value="C:cytoplasm"/>
    <property type="evidence" value="ECO:0007669"/>
    <property type="project" value="TreeGrafter"/>
</dbReference>
<gene>
    <name evidence="4" type="ORF">GCM10010121_075410</name>
</gene>
<evidence type="ECO:0000259" key="3">
    <source>
        <dbReference type="PROSITE" id="PS50043"/>
    </source>
</evidence>
<dbReference type="InterPro" id="IPR036388">
    <property type="entry name" value="WH-like_DNA-bd_sf"/>
</dbReference>
<dbReference type="GO" id="GO:0006355">
    <property type="term" value="P:regulation of DNA-templated transcription"/>
    <property type="evidence" value="ECO:0007669"/>
    <property type="project" value="InterPro"/>
</dbReference>
<dbReference type="CDD" id="cd06170">
    <property type="entry name" value="LuxR_C_like"/>
    <property type="match status" value="1"/>
</dbReference>
<dbReference type="Pfam" id="PF00196">
    <property type="entry name" value="GerE"/>
    <property type="match status" value="1"/>
</dbReference>
<dbReference type="InterPro" id="IPR016032">
    <property type="entry name" value="Sig_transdc_resp-reg_C-effctor"/>
</dbReference>
<dbReference type="Proteomes" id="UP000657574">
    <property type="component" value="Unassembled WGS sequence"/>
</dbReference>
<dbReference type="EMBL" id="BMQA01000044">
    <property type="protein sequence ID" value="GGJ53563.1"/>
    <property type="molecule type" value="Genomic_DNA"/>
</dbReference>
<dbReference type="InterPro" id="IPR000792">
    <property type="entry name" value="Tscrpt_reg_LuxR_C"/>
</dbReference>
<accession>A0A917P1T1</accession>
<proteinExistence type="predicted"/>
<keyword evidence="1" id="KW-0547">Nucleotide-binding</keyword>
<dbReference type="InterPro" id="IPR027417">
    <property type="entry name" value="P-loop_NTPase"/>
</dbReference>
<dbReference type="PROSITE" id="PS50043">
    <property type="entry name" value="HTH_LUXR_2"/>
    <property type="match status" value="1"/>
</dbReference>
<evidence type="ECO:0000313" key="5">
    <source>
        <dbReference type="Proteomes" id="UP000657574"/>
    </source>
</evidence>
<dbReference type="PANTHER" id="PTHR16305:SF35">
    <property type="entry name" value="TRANSCRIPTIONAL ACTIVATOR DOMAIN"/>
    <property type="match status" value="1"/>
</dbReference>
<reference evidence="4" key="1">
    <citation type="journal article" date="2014" name="Int. J. Syst. Evol. Microbiol.">
        <title>Complete genome sequence of Corynebacterium casei LMG S-19264T (=DSM 44701T), isolated from a smear-ripened cheese.</title>
        <authorList>
            <consortium name="US DOE Joint Genome Institute (JGI-PGF)"/>
            <person name="Walter F."/>
            <person name="Albersmeier A."/>
            <person name="Kalinowski J."/>
            <person name="Ruckert C."/>
        </authorList>
    </citation>
    <scope>NUCLEOTIDE SEQUENCE</scope>
    <source>
        <strain evidence="4">JCM 3086</strain>
    </source>
</reference>
<comment type="caution">
    <text evidence="4">The sequence shown here is derived from an EMBL/GenBank/DDBJ whole genome shotgun (WGS) entry which is preliminary data.</text>
</comment>
<organism evidence="4 5">
    <name type="scientific">Streptomyces brasiliensis</name>
    <dbReference type="NCBI Taxonomy" id="1954"/>
    <lineage>
        <taxon>Bacteria</taxon>
        <taxon>Bacillati</taxon>
        <taxon>Actinomycetota</taxon>
        <taxon>Actinomycetes</taxon>
        <taxon>Kitasatosporales</taxon>
        <taxon>Streptomycetaceae</taxon>
        <taxon>Streptomyces</taxon>
    </lineage>
</organism>
<feature type="domain" description="HTH luxR-type" evidence="3">
    <location>
        <begin position="928"/>
        <end position="992"/>
    </location>
</feature>
<evidence type="ECO:0000313" key="4">
    <source>
        <dbReference type="EMBL" id="GGJ53563.1"/>
    </source>
</evidence>
<dbReference type="InterPro" id="IPR041664">
    <property type="entry name" value="AAA_16"/>
</dbReference>
<keyword evidence="2" id="KW-0067">ATP-binding</keyword>
<dbReference type="SUPFAM" id="SSF46894">
    <property type="entry name" value="C-terminal effector domain of the bipartite response regulators"/>
    <property type="match status" value="1"/>
</dbReference>
<dbReference type="AlphaFoldDB" id="A0A917P1T1"/>
<keyword evidence="5" id="KW-1185">Reference proteome</keyword>
<dbReference type="Pfam" id="PF13191">
    <property type="entry name" value="AAA_16"/>
    <property type="match status" value="1"/>
</dbReference>
<reference evidence="4" key="2">
    <citation type="submission" date="2020-09" db="EMBL/GenBank/DDBJ databases">
        <authorList>
            <person name="Sun Q."/>
            <person name="Ohkuma M."/>
        </authorList>
    </citation>
    <scope>NUCLEOTIDE SEQUENCE</scope>
    <source>
        <strain evidence="4">JCM 3086</strain>
    </source>
</reference>
<dbReference type="GO" id="GO:0003677">
    <property type="term" value="F:DNA binding"/>
    <property type="evidence" value="ECO:0007669"/>
    <property type="project" value="InterPro"/>
</dbReference>
<dbReference type="GO" id="GO:0005524">
    <property type="term" value="F:ATP binding"/>
    <property type="evidence" value="ECO:0007669"/>
    <property type="project" value="UniProtKB-KW"/>
</dbReference>
<dbReference type="PROSITE" id="PS00622">
    <property type="entry name" value="HTH_LUXR_1"/>
    <property type="match status" value="1"/>
</dbReference>
<dbReference type="SUPFAM" id="SSF52540">
    <property type="entry name" value="P-loop containing nucleoside triphosphate hydrolases"/>
    <property type="match status" value="1"/>
</dbReference>
<sequence length="992" mass="105645">MGRVVSPVLVGRDAELGRLVAAVAAAPSVVVVEGEAGIGKSRLVAELAGREEVAGRRFLVGGCGRIREPFPLGPLVEALRESGGDLAAVTLTPVTGALRGLVPELAPVLPELPEPVADQAAVRHRQYRGLSEVLGALCPAVLVVEDLHWADEQTVEFLTYLLAKPPGGLSVVLTYRGEEVSTAVRAITARPADSVTVGHIGLGPLDAARTRRLAAAILDLDDVSAPFAEQLCERASGLPLAIQELLALLRARGEVIRWEGGWARRALDRLEVPAGVRDPVRERVARLPEGARAVVQAAAVLGIAVPVTALAGVSGLADAADGVDLALELGLLVERDGLVGFRHVLAAQAVYEAVPPARRRVLHARAADAVQVLPQAPLGQLAHHLRQAGRVGEWVETADRAAAQAAELGDAAEAVRLLEDVLRHADVTAERRVALTVRLGWAAIETLKERDIEDLLAAALDHDDLPRRTRGELWFLLALHLDGRTTDLSRRHRAFAEAVADLDDRPDLAAWCMAALGIPTAPQAPIAEHRRWLERALRLAPKVTDPAVRLFVLGVIAMVFAALGDPRWSELAALVERELEDREPEDRELNERELDERVPRRRETYACRALGEELCSAGHFGMAQRLLATALRGTAGHDVSGVEEFRCRVGLSMVAYCRGAWDGLRETIEVLRHAHVSGAYEVRLHAVAACLSPVPGELEQARARLREVVGRQRDLGAVDHLPLTVSVLVRLGAACGEPGAAVAETADVVAMWEAKELWPVGVRTVPALAEALLAAATGNPAGGAVPSGAPAAPMAPEGRAAAVALVERYADRLSGLDAPLAAPALAHARGFLVAAEERWSDAAELFVAAAGGYRELPARYEAAQCDEQAAACRFAALAGAGSDTEAAGRSLLAAIAAYEEMGARWDLDRAMRLARRHGVRPAAARRNGGAAGDVLTERQREVARMAAAGRTNAEIARELFLSPKTVDKHLSAALHRLGLRSRIELRRHMGEG</sequence>
<evidence type="ECO:0000256" key="2">
    <source>
        <dbReference type="ARBA" id="ARBA00022840"/>
    </source>
</evidence>
<dbReference type="Gene3D" id="1.10.10.10">
    <property type="entry name" value="Winged helix-like DNA-binding domain superfamily/Winged helix DNA-binding domain"/>
    <property type="match status" value="1"/>
</dbReference>
<dbReference type="SMART" id="SM00421">
    <property type="entry name" value="HTH_LUXR"/>
    <property type="match status" value="1"/>
</dbReference>
<dbReference type="PANTHER" id="PTHR16305">
    <property type="entry name" value="TESTICULAR SOLUBLE ADENYLYL CYCLASE"/>
    <property type="match status" value="1"/>
</dbReference>
<name>A0A917P1T1_9ACTN</name>
<dbReference type="GO" id="GO:0004016">
    <property type="term" value="F:adenylate cyclase activity"/>
    <property type="evidence" value="ECO:0007669"/>
    <property type="project" value="TreeGrafter"/>
</dbReference>
<protein>
    <submittedName>
        <fullName evidence="4">LuxR family transcriptional regulator</fullName>
    </submittedName>
</protein>
<dbReference type="PRINTS" id="PR00038">
    <property type="entry name" value="HTHLUXR"/>
</dbReference>